<evidence type="ECO:0000256" key="12">
    <source>
        <dbReference type="SAM" id="Coils"/>
    </source>
</evidence>
<dbReference type="InterPro" id="IPR036228">
    <property type="entry name" value="ATP_synth_F0_dsu_sf_mt"/>
</dbReference>
<name>A0A3G2S8B7_MALR7</name>
<dbReference type="GO" id="GO:0005743">
    <property type="term" value="C:mitochondrial inner membrane"/>
    <property type="evidence" value="ECO:0007669"/>
    <property type="project" value="UniProtKB-SubCell"/>
</dbReference>
<keyword evidence="9 11" id="KW-0496">Mitochondrion</keyword>
<feature type="coiled-coil region" evidence="12">
    <location>
        <begin position="97"/>
        <end position="124"/>
    </location>
</feature>
<dbReference type="VEuPathDB" id="FungiDB:DNF11_3166"/>
<evidence type="ECO:0000256" key="6">
    <source>
        <dbReference type="ARBA" id="ARBA00022781"/>
    </source>
</evidence>
<dbReference type="Pfam" id="PF05873">
    <property type="entry name" value="Mt_ATP-synt_D"/>
    <property type="match status" value="1"/>
</dbReference>
<evidence type="ECO:0000256" key="1">
    <source>
        <dbReference type="ARBA" id="ARBA00004273"/>
    </source>
</evidence>
<dbReference type="Proteomes" id="UP000269793">
    <property type="component" value="Chromosome VI"/>
</dbReference>
<reference evidence="13 14" key="1">
    <citation type="submission" date="2018-10" db="EMBL/GenBank/DDBJ databases">
        <title>Complete genome sequence of Malassezia restricta CBS 7877.</title>
        <authorList>
            <person name="Morand S.C."/>
            <person name="Bertignac M."/>
            <person name="Iltis A."/>
            <person name="Kolder I."/>
            <person name="Pirovano W."/>
            <person name="Jourdain R."/>
            <person name="Clavaud C."/>
        </authorList>
    </citation>
    <scope>NUCLEOTIDE SEQUENCE [LARGE SCALE GENOMIC DNA]</scope>
    <source>
        <strain evidence="13 14">CBS 7877</strain>
    </source>
</reference>
<keyword evidence="4 11" id="KW-0813">Transport</keyword>
<organism evidence="13 14">
    <name type="scientific">Malassezia restricta (strain ATCC 96810 / NBRC 103918 / CBS 7877)</name>
    <name type="common">Seborrheic dermatitis infection agent</name>
    <dbReference type="NCBI Taxonomy" id="425264"/>
    <lineage>
        <taxon>Eukaryota</taxon>
        <taxon>Fungi</taxon>
        <taxon>Dikarya</taxon>
        <taxon>Basidiomycota</taxon>
        <taxon>Ustilaginomycotina</taxon>
        <taxon>Malasseziomycetes</taxon>
        <taxon>Malasseziales</taxon>
        <taxon>Malasseziaceae</taxon>
        <taxon>Malassezia</taxon>
    </lineage>
</organism>
<evidence type="ECO:0000256" key="10">
    <source>
        <dbReference type="ARBA" id="ARBA00023136"/>
    </source>
</evidence>
<comment type="subcellular location">
    <subcellularLocation>
        <location evidence="1 11">Mitochondrion inner membrane</location>
    </subcellularLocation>
</comment>
<dbReference type="SUPFAM" id="SSF161065">
    <property type="entry name" value="ATP synthase D chain-like"/>
    <property type="match status" value="1"/>
</dbReference>
<keyword evidence="8 11" id="KW-0406">Ion transport</keyword>
<comment type="function">
    <text evidence="11">Mitochondrial membrane ATP synthase (F(1)F(0) ATP synthase or Complex V) produces ATP from ADP in the presence of a proton gradient across the membrane which is generated by electron transport complexes of the respiratory chain. F-type ATPases consist of two structural domains, F(1) - containing the extramembraneous catalytic core, and F(0) - containing the membrane proton channel, linked together by a central stalk and a peripheral stalk. During catalysis, ATP synthesis in the catalytic domain of F(1) is coupled via a rotary mechanism of the central stalk subunits to proton translocation.</text>
</comment>
<accession>A0A3G2S8B7</accession>
<evidence type="ECO:0000256" key="2">
    <source>
        <dbReference type="ARBA" id="ARBA00006842"/>
    </source>
</evidence>
<keyword evidence="5" id="KW-0138">CF(0)</keyword>
<evidence type="ECO:0000256" key="4">
    <source>
        <dbReference type="ARBA" id="ARBA00022448"/>
    </source>
</evidence>
<evidence type="ECO:0000256" key="7">
    <source>
        <dbReference type="ARBA" id="ARBA00022792"/>
    </source>
</evidence>
<dbReference type="GO" id="GO:0015078">
    <property type="term" value="F:proton transmembrane transporter activity"/>
    <property type="evidence" value="ECO:0007669"/>
    <property type="project" value="InterPro"/>
</dbReference>
<sequence>MASKAAAVNFHKILSSGIGKETGAQLAAFRKRSEEARRALNQLKAQPVTVDFAAYKGVLKNQAVVSQAEKIVNEFKPVTYDVSAQVKAIESFESVAVKQAQESSAKLEAELKDLKETLSNIEGARPFDQLSVADVIAARPEIGKTVDEMVKKGKWTVPGYHEKFGNLAVM</sequence>
<dbReference type="PANTHER" id="PTHR12700">
    <property type="entry name" value="ATP SYNTHASE SUBUNIT D, MITOCHONDRIAL"/>
    <property type="match status" value="1"/>
</dbReference>
<dbReference type="OrthoDB" id="35799at2759"/>
<evidence type="ECO:0000256" key="5">
    <source>
        <dbReference type="ARBA" id="ARBA00022547"/>
    </source>
</evidence>
<proteinExistence type="inferred from homology"/>
<keyword evidence="12" id="KW-0175">Coiled coil</keyword>
<keyword evidence="6 11" id="KW-0375">Hydrogen ion transport</keyword>
<dbReference type="Gene3D" id="6.10.280.70">
    <property type="match status" value="1"/>
</dbReference>
<evidence type="ECO:0000313" key="14">
    <source>
        <dbReference type="Proteomes" id="UP000269793"/>
    </source>
</evidence>
<dbReference type="AlphaFoldDB" id="A0A3G2S8B7"/>
<evidence type="ECO:0000256" key="9">
    <source>
        <dbReference type="ARBA" id="ARBA00023128"/>
    </source>
</evidence>
<dbReference type="GO" id="GO:0015986">
    <property type="term" value="P:proton motive force-driven ATP synthesis"/>
    <property type="evidence" value="ECO:0007669"/>
    <property type="project" value="UniProtKB-UniRule"/>
</dbReference>
<evidence type="ECO:0000256" key="8">
    <source>
        <dbReference type="ARBA" id="ARBA00023065"/>
    </source>
</evidence>
<keyword evidence="7 11" id="KW-0999">Mitochondrion inner membrane</keyword>
<dbReference type="STRING" id="425264.A0A3G2S8B7"/>
<gene>
    <name evidence="13" type="primary">atp-7</name>
    <name evidence="13" type="ORF">DNF11_3166</name>
</gene>
<evidence type="ECO:0000256" key="3">
    <source>
        <dbReference type="ARBA" id="ARBA00021688"/>
    </source>
</evidence>
<evidence type="ECO:0000313" key="13">
    <source>
        <dbReference type="EMBL" id="AYO44116.1"/>
    </source>
</evidence>
<dbReference type="PIRSF" id="PIRSF005514">
    <property type="entry name" value="ATPase_F0_D_mt"/>
    <property type="match status" value="1"/>
</dbReference>
<evidence type="ECO:0000256" key="11">
    <source>
        <dbReference type="PIRNR" id="PIRNR005514"/>
    </source>
</evidence>
<keyword evidence="14" id="KW-1185">Reference proteome</keyword>
<dbReference type="GO" id="GO:0045259">
    <property type="term" value="C:proton-transporting ATP synthase complex"/>
    <property type="evidence" value="ECO:0007669"/>
    <property type="project" value="UniProtKB-KW"/>
</dbReference>
<dbReference type="InterPro" id="IPR008689">
    <property type="entry name" value="ATP_synth_F0_dsu_mt"/>
</dbReference>
<comment type="similarity">
    <text evidence="2 11">Belongs to the ATPase d subunit family.</text>
</comment>
<protein>
    <recommendedName>
        <fullName evidence="3 11">ATP synthase subunit d, mitochondrial</fullName>
    </recommendedName>
</protein>
<dbReference type="EMBL" id="CP033153">
    <property type="protein sequence ID" value="AYO44116.1"/>
    <property type="molecule type" value="Genomic_DNA"/>
</dbReference>
<keyword evidence="10 11" id="KW-0472">Membrane</keyword>